<gene>
    <name evidence="1" type="ORF">FKW44_018343</name>
</gene>
<reference evidence="2" key="1">
    <citation type="submission" date="2021-01" db="EMBL/GenBank/DDBJ databases">
        <title>Caligus Genome Assembly.</title>
        <authorList>
            <person name="Gallardo-Escarate C."/>
        </authorList>
    </citation>
    <scope>NUCLEOTIDE SEQUENCE [LARGE SCALE GENOMIC DNA]</scope>
</reference>
<dbReference type="EMBL" id="CP045902">
    <property type="protein sequence ID" value="QQP37909.1"/>
    <property type="molecule type" value="Genomic_DNA"/>
</dbReference>
<protein>
    <submittedName>
        <fullName evidence="1">Uncharacterized protein</fullName>
    </submittedName>
</protein>
<feature type="non-terminal residue" evidence="1">
    <location>
        <position position="1"/>
    </location>
</feature>
<evidence type="ECO:0000313" key="1">
    <source>
        <dbReference type="EMBL" id="QQP37909.1"/>
    </source>
</evidence>
<dbReference type="AlphaFoldDB" id="A0A7T8GU94"/>
<proteinExistence type="predicted"/>
<dbReference type="OrthoDB" id="10652337at2759"/>
<keyword evidence="2" id="KW-1185">Reference proteome</keyword>
<organism evidence="1 2">
    <name type="scientific">Caligus rogercresseyi</name>
    <name type="common">Sea louse</name>
    <dbReference type="NCBI Taxonomy" id="217165"/>
    <lineage>
        <taxon>Eukaryota</taxon>
        <taxon>Metazoa</taxon>
        <taxon>Ecdysozoa</taxon>
        <taxon>Arthropoda</taxon>
        <taxon>Crustacea</taxon>
        <taxon>Multicrustacea</taxon>
        <taxon>Hexanauplia</taxon>
        <taxon>Copepoda</taxon>
        <taxon>Siphonostomatoida</taxon>
        <taxon>Caligidae</taxon>
        <taxon>Caligus</taxon>
    </lineage>
</organism>
<accession>A0A7T8GU94</accession>
<dbReference type="Proteomes" id="UP000595437">
    <property type="component" value="Chromosome 13"/>
</dbReference>
<evidence type="ECO:0000313" key="2">
    <source>
        <dbReference type="Proteomes" id="UP000595437"/>
    </source>
</evidence>
<sequence length="67" mass="7147">FSLGYFGSSSTTLPTGVAMMASNVGVVFASVIGPFAVDDPVNAPKEQEMLQGEIRNYLLLCKKKHPS</sequence>
<name>A0A7T8GU94_CALRO</name>